<reference evidence="1 2" key="1">
    <citation type="submission" date="2020-08" db="EMBL/GenBank/DDBJ databases">
        <title>Streptomycin Non-resistant strain, P. mexicana.</title>
        <authorList>
            <person name="Ganesh-Kumar S."/>
            <person name="Zhe T."/>
            <person name="Yu Z."/>
            <person name="Min Y."/>
        </authorList>
    </citation>
    <scope>NUCLEOTIDE SEQUENCE [LARGE SCALE GENOMIC DNA]</scope>
    <source>
        <strain evidence="1 2">GTZY2</strain>
    </source>
</reference>
<dbReference type="EMBL" id="CP060731">
    <property type="protein sequence ID" value="QNN77303.1"/>
    <property type="molecule type" value="Genomic_DNA"/>
</dbReference>
<dbReference type="GeneID" id="81472384"/>
<evidence type="ECO:0000313" key="2">
    <source>
        <dbReference type="Proteomes" id="UP000515838"/>
    </source>
</evidence>
<dbReference type="Proteomes" id="UP000515838">
    <property type="component" value="Chromosome"/>
</dbReference>
<sequence>MAEHSVPADGAASGDVPESERARLAAAWAAAHYFVTLGRKEWLFCTGLTAPEIERQVMADRYLFITAWNPPPGETPRADNDAAQARLEARVQALGLSLHPALGCDNRGGMVEYGCLVLDATLAQADALAREFGQGGTLCWSTGEPVRLRMMWPRPSGAGDDPYTDWVG</sequence>
<protein>
    <submittedName>
        <fullName evidence="1">DUF3293 domain-containing protein</fullName>
    </submittedName>
</protein>
<evidence type="ECO:0000313" key="1">
    <source>
        <dbReference type="EMBL" id="QNN77303.1"/>
    </source>
</evidence>
<organism evidence="1 2">
    <name type="scientific">Pseudoxanthomonas mexicana</name>
    <dbReference type="NCBI Taxonomy" id="128785"/>
    <lineage>
        <taxon>Bacteria</taxon>
        <taxon>Pseudomonadati</taxon>
        <taxon>Pseudomonadota</taxon>
        <taxon>Gammaproteobacteria</taxon>
        <taxon>Lysobacterales</taxon>
        <taxon>Lysobacteraceae</taxon>
        <taxon>Pseudoxanthomonas</taxon>
    </lineage>
</organism>
<dbReference type="InterPro" id="IPR021710">
    <property type="entry name" value="DUF3293"/>
</dbReference>
<dbReference type="RefSeq" id="WP_187572932.1">
    <property type="nucleotide sequence ID" value="NZ_CP060731.1"/>
</dbReference>
<dbReference type="Pfam" id="PF11697">
    <property type="entry name" value="DUF3293"/>
    <property type="match status" value="1"/>
</dbReference>
<proteinExistence type="predicted"/>
<gene>
    <name evidence="1" type="ORF">IAE60_15470</name>
</gene>
<dbReference type="AlphaFoldDB" id="A0A7G9TB28"/>
<name>A0A7G9TB28_PSEMX</name>
<accession>A0A7G9TB28</accession>